<proteinExistence type="predicted"/>
<evidence type="ECO:0000313" key="2">
    <source>
        <dbReference type="Proteomes" id="UP000078540"/>
    </source>
</evidence>
<sequence length="78" mass="8356">MRPPPILAIIVETAARAAYCHRSPVTPTNSPIIALTGHPSGRGSMPLSYLPILGPSMMAQARAVLTGKCIYRNLSVYH</sequence>
<dbReference type="AlphaFoldDB" id="A0A195BPG1"/>
<accession>A0A195BPG1</accession>
<name>A0A195BPG1_9HYME</name>
<dbReference type="EMBL" id="KQ976432">
    <property type="protein sequence ID" value="KYM87531.1"/>
    <property type="molecule type" value="Genomic_DNA"/>
</dbReference>
<gene>
    <name evidence="1" type="ORF">ALC53_03430</name>
</gene>
<reference evidence="1 2" key="1">
    <citation type="submission" date="2015-09" db="EMBL/GenBank/DDBJ databases">
        <title>Atta colombica WGS genome.</title>
        <authorList>
            <person name="Nygaard S."/>
            <person name="Hu H."/>
            <person name="Boomsma J."/>
            <person name="Zhang G."/>
        </authorList>
    </citation>
    <scope>NUCLEOTIDE SEQUENCE [LARGE SCALE GENOMIC DNA]</scope>
    <source>
        <strain evidence="1">Treedump-2</strain>
        <tissue evidence="1">Whole body</tissue>
    </source>
</reference>
<organism evidence="1 2">
    <name type="scientific">Atta colombica</name>
    <dbReference type="NCBI Taxonomy" id="520822"/>
    <lineage>
        <taxon>Eukaryota</taxon>
        <taxon>Metazoa</taxon>
        <taxon>Ecdysozoa</taxon>
        <taxon>Arthropoda</taxon>
        <taxon>Hexapoda</taxon>
        <taxon>Insecta</taxon>
        <taxon>Pterygota</taxon>
        <taxon>Neoptera</taxon>
        <taxon>Endopterygota</taxon>
        <taxon>Hymenoptera</taxon>
        <taxon>Apocrita</taxon>
        <taxon>Aculeata</taxon>
        <taxon>Formicoidea</taxon>
        <taxon>Formicidae</taxon>
        <taxon>Myrmicinae</taxon>
        <taxon>Atta</taxon>
    </lineage>
</organism>
<dbReference type="Proteomes" id="UP000078540">
    <property type="component" value="Unassembled WGS sequence"/>
</dbReference>
<keyword evidence="2" id="KW-1185">Reference proteome</keyword>
<evidence type="ECO:0000313" key="1">
    <source>
        <dbReference type="EMBL" id="KYM87531.1"/>
    </source>
</evidence>
<protein>
    <submittedName>
        <fullName evidence="1">Uncharacterized protein</fullName>
    </submittedName>
</protein>